<evidence type="ECO:0000313" key="1">
    <source>
        <dbReference type="EMBL" id="KAK3334469.1"/>
    </source>
</evidence>
<accession>A0AAE0J092</accession>
<proteinExistence type="predicted"/>
<reference evidence="1" key="2">
    <citation type="submission" date="2023-06" db="EMBL/GenBank/DDBJ databases">
        <authorList>
            <consortium name="Lawrence Berkeley National Laboratory"/>
            <person name="Haridas S."/>
            <person name="Hensen N."/>
            <person name="Bonometti L."/>
            <person name="Westerberg I."/>
            <person name="Brannstrom I.O."/>
            <person name="Guillou S."/>
            <person name="Cros-Aarteil S."/>
            <person name="Calhoun S."/>
            <person name="Kuo A."/>
            <person name="Mondo S."/>
            <person name="Pangilinan J."/>
            <person name="Riley R."/>
            <person name="Labutti K."/>
            <person name="Andreopoulos B."/>
            <person name="Lipzen A."/>
            <person name="Chen C."/>
            <person name="Yanf M."/>
            <person name="Daum C."/>
            <person name="Ng V."/>
            <person name="Clum A."/>
            <person name="Steindorff A."/>
            <person name="Ohm R."/>
            <person name="Martin F."/>
            <person name="Silar P."/>
            <person name="Natvig D."/>
            <person name="Lalanne C."/>
            <person name="Gautier V."/>
            <person name="Ament-Velasquez S.L."/>
            <person name="Kruys A."/>
            <person name="Hutchinson M.I."/>
            <person name="Powell A.J."/>
            <person name="Barry K."/>
            <person name="Miller A.N."/>
            <person name="Grigoriev I.V."/>
            <person name="Debuchy R."/>
            <person name="Gladieux P."/>
            <person name="Thoren M.H."/>
            <person name="Johannesson H."/>
        </authorList>
    </citation>
    <scope>NUCLEOTIDE SEQUENCE</scope>
    <source>
        <strain evidence="1">CBS 560.94</strain>
    </source>
</reference>
<gene>
    <name evidence="1" type="ORF">B0H65DRAFT_436986</name>
</gene>
<reference evidence="1" key="1">
    <citation type="journal article" date="2023" name="Mol. Phylogenet. Evol.">
        <title>Genome-scale phylogeny and comparative genomics of the fungal order Sordariales.</title>
        <authorList>
            <person name="Hensen N."/>
            <person name="Bonometti L."/>
            <person name="Westerberg I."/>
            <person name="Brannstrom I.O."/>
            <person name="Guillou S."/>
            <person name="Cros-Aarteil S."/>
            <person name="Calhoun S."/>
            <person name="Haridas S."/>
            <person name="Kuo A."/>
            <person name="Mondo S."/>
            <person name="Pangilinan J."/>
            <person name="Riley R."/>
            <person name="LaButti K."/>
            <person name="Andreopoulos B."/>
            <person name="Lipzen A."/>
            <person name="Chen C."/>
            <person name="Yan M."/>
            <person name="Daum C."/>
            <person name="Ng V."/>
            <person name="Clum A."/>
            <person name="Steindorff A."/>
            <person name="Ohm R.A."/>
            <person name="Martin F."/>
            <person name="Silar P."/>
            <person name="Natvig D.O."/>
            <person name="Lalanne C."/>
            <person name="Gautier V."/>
            <person name="Ament-Velasquez S.L."/>
            <person name="Kruys A."/>
            <person name="Hutchinson M.I."/>
            <person name="Powell A.J."/>
            <person name="Barry K."/>
            <person name="Miller A.N."/>
            <person name="Grigoriev I.V."/>
            <person name="Debuchy R."/>
            <person name="Gladieux P."/>
            <person name="Hiltunen Thoren M."/>
            <person name="Johannesson H."/>
        </authorList>
    </citation>
    <scope>NUCLEOTIDE SEQUENCE</scope>
    <source>
        <strain evidence="1">CBS 560.94</strain>
    </source>
</reference>
<protein>
    <submittedName>
        <fullName evidence="1">Uncharacterized protein</fullName>
    </submittedName>
</protein>
<dbReference type="Proteomes" id="UP001278500">
    <property type="component" value="Unassembled WGS sequence"/>
</dbReference>
<comment type="caution">
    <text evidence="1">The sequence shown here is derived from an EMBL/GenBank/DDBJ whole genome shotgun (WGS) entry which is preliminary data.</text>
</comment>
<dbReference type="GeneID" id="87862430"/>
<dbReference type="RefSeq" id="XP_062676635.1">
    <property type="nucleotide sequence ID" value="XM_062825276.1"/>
</dbReference>
<name>A0AAE0J092_9PEZI</name>
<dbReference type="AlphaFoldDB" id="A0AAE0J092"/>
<sequence>MCFYYYKYLYCSEGANCVAGYGWVNRSGRTYVKEYRIEQYRKPCDNHGRGCTRLDYMGSDTKQSEDRCDDCKDYNRGRSSRR</sequence>
<organism evidence="1 2">
    <name type="scientific">Neurospora tetraspora</name>
    <dbReference type="NCBI Taxonomy" id="94610"/>
    <lineage>
        <taxon>Eukaryota</taxon>
        <taxon>Fungi</taxon>
        <taxon>Dikarya</taxon>
        <taxon>Ascomycota</taxon>
        <taxon>Pezizomycotina</taxon>
        <taxon>Sordariomycetes</taxon>
        <taxon>Sordariomycetidae</taxon>
        <taxon>Sordariales</taxon>
        <taxon>Sordariaceae</taxon>
        <taxon>Neurospora</taxon>
    </lineage>
</organism>
<keyword evidence="2" id="KW-1185">Reference proteome</keyword>
<evidence type="ECO:0000313" key="2">
    <source>
        <dbReference type="Proteomes" id="UP001278500"/>
    </source>
</evidence>
<dbReference type="EMBL" id="JAUEPP010000010">
    <property type="protein sequence ID" value="KAK3334469.1"/>
    <property type="molecule type" value="Genomic_DNA"/>
</dbReference>